<dbReference type="InterPro" id="IPR012340">
    <property type="entry name" value="NA-bd_OB-fold"/>
</dbReference>
<keyword evidence="2" id="KW-1133">Transmembrane helix</keyword>
<feature type="transmembrane region" description="Helical" evidence="2">
    <location>
        <begin position="160"/>
        <end position="181"/>
    </location>
</feature>
<feature type="transmembrane region" description="Helical" evidence="2">
    <location>
        <begin position="95"/>
        <end position="115"/>
    </location>
</feature>
<dbReference type="InterPro" id="IPR002059">
    <property type="entry name" value="CSP_DNA-bd"/>
</dbReference>
<dbReference type="SMART" id="SM00357">
    <property type="entry name" value="CSP"/>
    <property type="match status" value="1"/>
</dbReference>
<keyword evidence="2" id="KW-0472">Membrane</keyword>
<dbReference type="PRINTS" id="PR00050">
    <property type="entry name" value="COLDSHOCK"/>
</dbReference>
<dbReference type="Proteomes" id="UP000326354">
    <property type="component" value="Chromosome"/>
</dbReference>
<dbReference type="Pfam" id="PF06961">
    <property type="entry name" value="DUF1294"/>
    <property type="match status" value="1"/>
</dbReference>
<dbReference type="InterPro" id="IPR011129">
    <property type="entry name" value="CSD"/>
</dbReference>
<sequence length="186" mass="21209">MNGVIVKFDEKKGFGFIRTDDHDDDIFVHIKNVKGNEVLEPGQKVSFGIKYGEKGAEAVKVKPGGKQTSPFVFFSVSGLAIVAVVMYILHKYVNIHWTIAYFVAVNISVFLLYGYDKRVAKAQKGGMRIPENTLHFFAFIGGTPMAFVSRRFFRHKTVKVSFVVTFWIVFIVQVIIIWKFWPLIHS</sequence>
<keyword evidence="5" id="KW-1185">Reference proteome</keyword>
<dbReference type="CDD" id="cd04458">
    <property type="entry name" value="CSP_CDS"/>
    <property type="match status" value="1"/>
</dbReference>
<feature type="transmembrane region" description="Helical" evidence="2">
    <location>
        <begin position="71"/>
        <end position="89"/>
    </location>
</feature>
<dbReference type="KEGG" id="uam:UABAM_00363"/>
<evidence type="ECO:0000256" key="1">
    <source>
        <dbReference type="RuleBase" id="RU000408"/>
    </source>
</evidence>
<protein>
    <submittedName>
        <fullName evidence="4">Cold-shock protein</fullName>
    </submittedName>
</protein>
<dbReference type="OrthoDB" id="1698854at2"/>
<dbReference type="AlphaFoldDB" id="A0A5S9IJ61"/>
<dbReference type="PANTHER" id="PTHR11544">
    <property type="entry name" value="COLD SHOCK DOMAIN CONTAINING PROTEINS"/>
    <property type="match status" value="1"/>
</dbReference>
<name>A0A5S9IJ61_UABAM</name>
<dbReference type="Pfam" id="PF00313">
    <property type="entry name" value="CSD"/>
    <property type="match status" value="1"/>
</dbReference>
<dbReference type="PROSITE" id="PS51857">
    <property type="entry name" value="CSD_2"/>
    <property type="match status" value="1"/>
</dbReference>
<dbReference type="GO" id="GO:0005829">
    <property type="term" value="C:cytosol"/>
    <property type="evidence" value="ECO:0007669"/>
    <property type="project" value="UniProtKB-ARBA"/>
</dbReference>
<dbReference type="InterPro" id="IPR010718">
    <property type="entry name" value="DUF1294"/>
</dbReference>
<organism evidence="4 5">
    <name type="scientific">Uabimicrobium amorphum</name>
    <dbReference type="NCBI Taxonomy" id="2596890"/>
    <lineage>
        <taxon>Bacteria</taxon>
        <taxon>Pseudomonadati</taxon>
        <taxon>Planctomycetota</taxon>
        <taxon>Candidatus Uabimicrobiia</taxon>
        <taxon>Candidatus Uabimicrobiales</taxon>
        <taxon>Candidatus Uabimicrobiaceae</taxon>
        <taxon>Candidatus Uabimicrobium</taxon>
    </lineage>
</organism>
<accession>A0A5S9IJ61</accession>
<evidence type="ECO:0000256" key="2">
    <source>
        <dbReference type="SAM" id="Phobius"/>
    </source>
</evidence>
<gene>
    <name evidence="4" type="ORF">UABAM_00363</name>
</gene>
<evidence type="ECO:0000313" key="4">
    <source>
        <dbReference type="EMBL" id="BBM82020.1"/>
    </source>
</evidence>
<feature type="domain" description="CSD" evidence="3">
    <location>
        <begin position="1"/>
        <end position="63"/>
    </location>
</feature>
<evidence type="ECO:0000259" key="3">
    <source>
        <dbReference type="PROSITE" id="PS51857"/>
    </source>
</evidence>
<dbReference type="PROSITE" id="PS00352">
    <property type="entry name" value="CSD_1"/>
    <property type="match status" value="1"/>
</dbReference>
<dbReference type="Gene3D" id="2.40.50.140">
    <property type="entry name" value="Nucleic acid-binding proteins"/>
    <property type="match status" value="1"/>
</dbReference>
<dbReference type="InterPro" id="IPR019844">
    <property type="entry name" value="CSD_CS"/>
</dbReference>
<dbReference type="GO" id="GO:0003676">
    <property type="term" value="F:nucleic acid binding"/>
    <property type="evidence" value="ECO:0007669"/>
    <property type="project" value="InterPro"/>
</dbReference>
<comment type="subcellular location">
    <subcellularLocation>
        <location evidence="1">Cytoplasm</location>
    </subcellularLocation>
</comment>
<dbReference type="InterPro" id="IPR050181">
    <property type="entry name" value="Cold_shock_domain"/>
</dbReference>
<dbReference type="EMBL" id="AP019860">
    <property type="protein sequence ID" value="BBM82020.1"/>
    <property type="molecule type" value="Genomic_DNA"/>
</dbReference>
<reference evidence="4 5" key="1">
    <citation type="submission" date="2019-08" db="EMBL/GenBank/DDBJ databases">
        <title>Complete genome sequence of Candidatus Uab amorphum.</title>
        <authorList>
            <person name="Shiratori T."/>
            <person name="Suzuki S."/>
            <person name="Kakizawa Y."/>
            <person name="Ishida K."/>
        </authorList>
    </citation>
    <scope>NUCLEOTIDE SEQUENCE [LARGE SCALE GENOMIC DNA]</scope>
    <source>
        <strain evidence="4 5">SRT547</strain>
    </source>
</reference>
<evidence type="ECO:0000313" key="5">
    <source>
        <dbReference type="Proteomes" id="UP000326354"/>
    </source>
</evidence>
<dbReference type="SUPFAM" id="SSF50249">
    <property type="entry name" value="Nucleic acid-binding proteins"/>
    <property type="match status" value="1"/>
</dbReference>
<keyword evidence="2" id="KW-0812">Transmembrane</keyword>
<proteinExistence type="predicted"/>
<dbReference type="RefSeq" id="WP_151966278.1">
    <property type="nucleotide sequence ID" value="NZ_AP019860.1"/>
</dbReference>